<keyword evidence="4" id="KW-0808">Transferase</keyword>
<dbReference type="GO" id="GO:0009247">
    <property type="term" value="P:glycolipid biosynthetic process"/>
    <property type="evidence" value="ECO:0007669"/>
    <property type="project" value="UniProtKB-ARBA"/>
</dbReference>
<gene>
    <name evidence="8" type="ORF">IAB91_07630</name>
</gene>
<dbReference type="CDD" id="cd07984">
    <property type="entry name" value="LPLAT_LABLAT-like"/>
    <property type="match status" value="1"/>
</dbReference>
<evidence type="ECO:0000256" key="7">
    <source>
        <dbReference type="SAM" id="Phobius"/>
    </source>
</evidence>
<sequence length="300" mass="34690">MARQWEGRTRGGAFGYLFFIRLVKIFGLWAAYAFLCLVVLYFIPFAPKRTKSVWVYSRKILGLSIVRSSLAVVSSYYAFGQSIIDKVVTGMGLSDRFTYSFDRHDLILEPVGKKQGCVVIGAHVGSWQMGAPFFGPNGAKVNVVMYDNEYQQVKDVISENTGHQQYNVIPVKEDDVSFLISITAALRRGELVCIQGDRYMHENRVMTATFMGREAEFPEGPFVLASKMKCPVVFYFAMRGKGRHYRFVFRTPESVLPYIDGQDRKDYIFKAYVKTLEDIVREYPMQWFNYYDFWKLYSDK</sequence>
<evidence type="ECO:0000256" key="1">
    <source>
        <dbReference type="ARBA" id="ARBA00004533"/>
    </source>
</evidence>
<dbReference type="Pfam" id="PF03279">
    <property type="entry name" value="Lip_A_acyltrans"/>
    <property type="match status" value="1"/>
</dbReference>
<reference evidence="8" key="2">
    <citation type="journal article" date="2021" name="PeerJ">
        <title>Extensive microbial diversity within the chicken gut microbiome revealed by metagenomics and culture.</title>
        <authorList>
            <person name="Gilroy R."/>
            <person name="Ravi A."/>
            <person name="Getino M."/>
            <person name="Pursley I."/>
            <person name="Horton D.L."/>
            <person name="Alikhan N.F."/>
            <person name="Baker D."/>
            <person name="Gharbi K."/>
            <person name="Hall N."/>
            <person name="Watson M."/>
            <person name="Adriaenssens E.M."/>
            <person name="Foster-Nyarko E."/>
            <person name="Jarju S."/>
            <person name="Secka A."/>
            <person name="Antonio M."/>
            <person name="Oren A."/>
            <person name="Chaudhuri R.R."/>
            <person name="La Ragione R."/>
            <person name="Hildebrand F."/>
            <person name="Pallen M.J."/>
        </authorList>
    </citation>
    <scope>NUCLEOTIDE SEQUENCE</scope>
    <source>
        <strain evidence="8">B1-13419</strain>
    </source>
</reference>
<protein>
    <submittedName>
        <fullName evidence="8">Acyltransferase</fullName>
    </submittedName>
</protein>
<feature type="transmembrane region" description="Helical" evidence="7">
    <location>
        <begin position="26"/>
        <end position="47"/>
    </location>
</feature>
<reference evidence="8" key="1">
    <citation type="submission" date="2020-10" db="EMBL/GenBank/DDBJ databases">
        <authorList>
            <person name="Gilroy R."/>
        </authorList>
    </citation>
    <scope>NUCLEOTIDE SEQUENCE</scope>
    <source>
        <strain evidence="8">B1-13419</strain>
    </source>
</reference>
<evidence type="ECO:0000313" key="8">
    <source>
        <dbReference type="EMBL" id="MBO8475142.1"/>
    </source>
</evidence>
<evidence type="ECO:0000256" key="2">
    <source>
        <dbReference type="ARBA" id="ARBA00022475"/>
    </source>
</evidence>
<keyword evidence="3" id="KW-0997">Cell inner membrane</keyword>
<proteinExistence type="predicted"/>
<dbReference type="GO" id="GO:0016746">
    <property type="term" value="F:acyltransferase activity"/>
    <property type="evidence" value="ECO:0007669"/>
    <property type="project" value="UniProtKB-KW"/>
</dbReference>
<organism evidence="8 9">
    <name type="scientific">Candidatus Cryptobacteroides faecigallinarum</name>
    <dbReference type="NCBI Taxonomy" id="2840763"/>
    <lineage>
        <taxon>Bacteria</taxon>
        <taxon>Pseudomonadati</taxon>
        <taxon>Bacteroidota</taxon>
        <taxon>Bacteroidia</taxon>
        <taxon>Bacteroidales</taxon>
        <taxon>Candidatus Cryptobacteroides</taxon>
    </lineage>
</organism>
<dbReference type="Proteomes" id="UP000823757">
    <property type="component" value="Unassembled WGS sequence"/>
</dbReference>
<evidence type="ECO:0000313" key="9">
    <source>
        <dbReference type="Proteomes" id="UP000823757"/>
    </source>
</evidence>
<evidence type="ECO:0000256" key="5">
    <source>
        <dbReference type="ARBA" id="ARBA00023136"/>
    </source>
</evidence>
<keyword evidence="5 7" id="KW-0472">Membrane</keyword>
<dbReference type="AlphaFoldDB" id="A0A9D9NIX9"/>
<keyword evidence="7" id="KW-0812">Transmembrane</keyword>
<comment type="subcellular location">
    <subcellularLocation>
        <location evidence="1">Cell inner membrane</location>
    </subcellularLocation>
</comment>
<dbReference type="PANTHER" id="PTHR30606:SF9">
    <property type="entry name" value="LIPID A BIOSYNTHESIS LAUROYLTRANSFERASE"/>
    <property type="match status" value="1"/>
</dbReference>
<evidence type="ECO:0000256" key="3">
    <source>
        <dbReference type="ARBA" id="ARBA00022519"/>
    </source>
</evidence>
<evidence type="ECO:0000256" key="4">
    <source>
        <dbReference type="ARBA" id="ARBA00022679"/>
    </source>
</evidence>
<comment type="caution">
    <text evidence="8">The sequence shown here is derived from an EMBL/GenBank/DDBJ whole genome shotgun (WGS) entry which is preliminary data.</text>
</comment>
<dbReference type="PANTHER" id="PTHR30606">
    <property type="entry name" value="LIPID A BIOSYNTHESIS LAUROYL ACYLTRANSFERASE"/>
    <property type="match status" value="1"/>
</dbReference>
<keyword evidence="6 8" id="KW-0012">Acyltransferase</keyword>
<name>A0A9D9NIX9_9BACT</name>
<accession>A0A9D9NIX9</accession>
<keyword evidence="2" id="KW-1003">Cell membrane</keyword>
<dbReference type="EMBL" id="JADIMD010000116">
    <property type="protein sequence ID" value="MBO8475142.1"/>
    <property type="molecule type" value="Genomic_DNA"/>
</dbReference>
<evidence type="ECO:0000256" key="6">
    <source>
        <dbReference type="ARBA" id="ARBA00023315"/>
    </source>
</evidence>
<dbReference type="InterPro" id="IPR004960">
    <property type="entry name" value="LipA_acyltrans"/>
</dbReference>
<keyword evidence="7" id="KW-1133">Transmembrane helix</keyword>
<dbReference type="GO" id="GO:0005886">
    <property type="term" value="C:plasma membrane"/>
    <property type="evidence" value="ECO:0007669"/>
    <property type="project" value="UniProtKB-SubCell"/>
</dbReference>